<reference evidence="1 2" key="1">
    <citation type="submission" date="2018-06" db="EMBL/GenBank/DDBJ databases">
        <authorList>
            <consortium name="Pathogen Informatics"/>
            <person name="Doyle S."/>
        </authorList>
    </citation>
    <scope>NUCLEOTIDE SEQUENCE [LARGE SCALE GENOMIC DNA]</scope>
    <source>
        <strain evidence="1 2">NCTC10254</strain>
    </source>
</reference>
<accession>A0A6H9XIC5</accession>
<dbReference type="EMBL" id="UARK01000001">
    <property type="protein sequence ID" value="SPW24291.1"/>
    <property type="molecule type" value="Genomic_DNA"/>
</dbReference>
<evidence type="ECO:0000313" key="2">
    <source>
        <dbReference type="Proteomes" id="UP000249886"/>
    </source>
</evidence>
<comment type="caution">
    <text evidence="1">The sequence shown here is derived from an EMBL/GenBank/DDBJ whole genome shotgun (WGS) entry which is preliminary data.</text>
</comment>
<name>A0A6H9XIC5_9CORY</name>
<proteinExistence type="predicted"/>
<evidence type="ECO:0000313" key="1">
    <source>
        <dbReference type="EMBL" id="SPW24291.1"/>
    </source>
</evidence>
<organism evidence="1 2">
    <name type="scientific">Corynebacterium matruchotii</name>
    <dbReference type="NCBI Taxonomy" id="43768"/>
    <lineage>
        <taxon>Bacteria</taxon>
        <taxon>Bacillati</taxon>
        <taxon>Actinomycetota</taxon>
        <taxon>Actinomycetes</taxon>
        <taxon>Mycobacteriales</taxon>
        <taxon>Corynebacteriaceae</taxon>
        <taxon>Corynebacterium</taxon>
    </lineage>
</organism>
<dbReference type="GeneID" id="84572921"/>
<sequence>MDIHETAAWIDGLFDGEMSLHEAKREEGYPTILATFETEEQISLCSTMGFNEVDTGLESGGLDVRCEFFTITEASQSDAMHVVDATVQTLVQANGTLHAQPDTIIPGIGLAVLPEHLTVCHGLFVAPEVWGPSVPQFIEEDRWTLMLELLLITEDEFNYAVTYGARDLLDELEKTGVNLLDWQR</sequence>
<dbReference type="RefSeq" id="WP_005524302.1">
    <property type="nucleotide sequence ID" value="NZ_CAUQUT010000001.1"/>
</dbReference>
<dbReference type="AlphaFoldDB" id="A0A6H9XIC5"/>
<protein>
    <submittedName>
        <fullName evidence="1">Suppressor of fused protein (SUFU)</fullName>
    </submittedName>
</protein>
<dbReference type="Proteomes" id="UP000249886">
    <property type="component" value="Unassembled WGS sequence"/>
</dbReference>
<gene>
    <name evidence="1" type="ORF">NCTC10254_00662</name>
</gene>